<evidence type="ECO:0000256" key="1">
    <source>
        <dbReference type="SAM" id="MobiDB-lite"/>
    </source>
</evidence>
<dbReference type="Proteomes" id="UP000606786">
    <property type="component" value="Unassembled WGS sequence"/>
</dbReference>
<evidence type="ECO:0000313" key="3">
    <source>
        <dbReference type="Proteomes" id="UP000606786"/>
    </source>
</evidence>
<dbReference type="EMBL" id="CAJHJT010000001">
    <property type="protein sequence ID" value="CAD6995329.1"/>
    <property type="molecule type" value="Genomic_DNA"/>
</dbReference>
<name>A0A811U904_CERCA</name>
<feature type="region of interest" description="Disordered" evidence="1">
    <location>
        <begin position="1"/>
        <end position="41"/>
    </location>
</feature>
<reference evidence="2" key="1">
    <citation type="submission" date="2020-11" db="EMBL/GenBank/DDBJ databases">
        <authorList>
            <person name="Whitehead M."/>
        </authorList>
    </citation>
    <scope>NUCLEOTIDE SEQUENCE</scope>
    <source>
        <strain evidence="2">EGII</strain>
    </source>
</reference>
<dbReference type="AlphaFoldDB" id="A0A811U904"/>
<protein>
    <submittedName>
        <fullName evidence="2">(Mediterranean fruit fly) hypothetical protein</fullName>
    </submittedName>
</protein>
<dbReference type="OrthoDB" id="310853at2759"/>
<comment type="caution">
    <text evidence="2">The sequence shown here is derived from an EMBL/GenBank/DDBJ whole genome shotgun (WGS) entry which is preliminary data.</text>
</comment>
<gene>
    <name evidence="2" type="ORF">CCAP1982_LOCUS4047</name>
</gene>
<sequence length="114" mass="13284">MMEKFCKDTVLLQDKKRTKKRGQKSKANKKPEPKPQLTEEELSNKWAEFAGEISEVLSKELQLPEEDQPLPFDATAEKSIDDQKEDCMLRLHRFLRDQQIEKAISLLRSARNLA</sequence>
<proteinExistence type="predicted"/>
<feature type="compositionally biased region" description="Basic residues" evidence="1">
    <location>
        <begin position="16"/>
        <end position="28"/>
    </location>
</feature>
<accession>A0A811U904</accession>
<evidence type="ECO:0000313" key="2">
    <source>
        <dbReference type="EMBL" id="CAD6995329.1"/>
    </source>
</evidence>
<organism evidence="2 3">
    <name type="scientific">Ceratitis capitata</name>
    <name type="common">Mediterranean fruit fly</name>
    <name type="synonym">Tephritis capitata</name>
    <dbReference type="NCBI Taxonomy" id="7213"/>
    <lineage>
        <taxon>Eukaryota</taxon>
        <taxon>Metazoa</taxon>
        <taxon>Ecdysozoa</taxon>
        <taxon>Arthropoda</taxon>
        <taxon>Hexapoda</taxon>
        <taxon>Insecta</taxon>
        <taxon>Pterygota</taxon>
        <taxon>Neoptera</taxon>
        <taxon>Endopterygota</taxon>
        <taxon>Diptera</taxon>
        <taxon>Brachycera</taxon>
        <taxon>Muscomorpha</taxon>
        <taxon>Tephritoidea</taxon>
        <taxon>Tephritidae</taxon>
        <taxon>Ceratitis</taxon>
        <taxon>Ceratitis</taxon>
    </lineage>
</organism>
<keyword evidence="3" id="KW-1185">Reference proteome</keyword>